<dbReference type="AlphaFoldDB" id="A0A4R5TLC8"/>
<keyword evidence="1" id="KW-1133">Transmembrane helix</keyword>
<dbReference type="Proteomes" id="UP000294796">
    <property type="component" value="Unassembled WGS sequence"/>
</dbReference>
<name>A0A4R5TLC8_9GAMM</name>
<reference evidence="2 3" key="1">
    <citation type="submission" date="2019-03" db="EMBL/GenBank/DDBJ databases">
        <title>Luteimonas zhaokaii sp.nov., isolated from the rectal contents of Plateau pika in Yushu, Qinghai Province, China.</title>
        <authorList>
            <person name="Zhang G."/>
        </authorList>
    </citation>
    <scope>NUCLEOTIDE SEQUENCE [LARGE SCALE GENOMIC DNA]</scope>
    <source>
        <strain evidence="2 3">B9</strain>
    </source>
</reference>
<proteinExistence type="predicted"/>
<keyword evidence="1" id="KW-0472">Membrane</keyword>
<gene>
    <name evidence="2" type="ORF">E2F46_10690</name>
</gene>
<dbReference type="EMBL" id="SMTF01000008">
    <property type="protein sequence ID" value="TDK23380.1"/>
    <property type="molecule type" value="Genomic_DNA"/>
</dbReference>
<protein>
    <submittedName>
        <fullName evidence="2">Uncharacterized protein</fullName>
    </submittedName>
</protein>
<keyword evidence="3" id="KW-1185">Reference proteome</keyword>
<sequence length="140" mass="15510">MQVDELDSLRFRNRRGQLKAHDAGTPFWRIVWAVFTALCLFGLLQIAIGIVAYRAVMAGIERSTAEWRRELAALIEPHPVRLATSPDPTSAPRAAYLPAIPGPIEARRRGDDTACIGGRISQRLPDGWTQSSTRCRASTQ</sequence>
<evidence type="ECO:0000313" key="3">
    <source>
        <dbReference type="Proteomes" id="UP000294796"/>
    </source>
</evidence>
<comment type="caution">
    <text evidence="2">The sequence shown here is derived from an EMBL/GenBank/DDBJ whole genome shotgun (WGS) entry which is preliminary data.</text>
</comment>
<evidence type="ECO:0000313" key="2">
    <source>
        <dbReference type="EMBL" id="TDK23380.1"/>
    </source>
</evidence>
<accession>A0A4R5TLC8</accession>
<evidence type="ECO:0000256" key="1">
    <source>
        <dbReference type="SAM" id="Phobius"/>
    </source>
</evidence>
<organism evidence="2 3">
    <name type="scientific">Luteimonas aestuarii</name>
    <dbReference type="NCBI Taxonomy" id="453837"/>
    <lineage>
        <taxon>Bacteria</taxon>
        <taxon>Pseudomonadati</taxon>
        <taxon>Pseudomonadota</taxon>
        <taxon>Gammaproteobacteria</taxon>
        <taxon>Lysobacterales</taxon>
        <taxon>Lysobacteraceae</taxon>
        <taxon>Luteimonas</taxon>
    </lineage>
</organism>
<dbReference type="RefSeq" id="WP_133322069.1">
    <property type="nucleotide sequence ID" value="NZ_SMTF01000008.1"/>
</dbReference>
<feature type="transmembrane region" description="Helical" evidence="1">
    <location>
        <begin position="30"/>
        <end position="53"/>
    </location>
</feature>
<keyword evidence="1" id="KW-0812">Transmembrane</keyword>